<accession>A0A2P5BJA1</accession>
<protein>
    <recommendedName>
        <fullName evidence="3">Tyrosine-protein kinase</fullName>
    </recommendedName>
</protein>
<evidence type="ECO:0008006" key="3">
    <source>
        <dbReference type="Google" id="ProtNLM"/>
    </source>
</evidence>
<dbReference type="Gene3D" id="1.10.510.10">
    <property type="entry name" value="Transferase(Phosphotransferase) domain 1"/>
    <property type="match status" value="1"/>
</dbReference>
<keyword evidence="2" id="KW-1185">Reference proteome</keyword>
<gene>
    <name evidence="1" type="ORF">PanWU01x14_234000</name>
</gene>
<reference evidence="2" key="1">
    <citation type="submission" date="2016-06" db="EMBL/GenBank/DDBJ databases">
        <title>Parallel loss of symbiosis genes in relatives of nitrogen-fixing non-legume Parasponia.</title>
        <authorList>
            <person name="Van Velzen R."/>
            <person name="Holmer R."/>
            <person name="Bu F."/>
            <person name="Rutten L."/>
            <person name="Van Zeijl A."/>
            <person name="Liu W."/>
            <person name="Santuari L."/>
            <person name="Cao Q."/>
            <person name="Sharma T."/>
            <person name="Shen D."/>
            <person name="Roswanjaya Y."/>
            <person name="Wardhani T."/>
            <person name="Kalhor M.S."/>
            <person name="Jansen J."/>
            <person name="Van den Hoogen J."/>
            <person name="Gungor B."/>
            <person name="Hartog M."/>
            <person name="Hontelez J."/>
            <person name="Verver J."/>
            <person name="Yang W.-C."/>
            <person name="Schijlen E."/>
            <person name="Repin R."/>
            <person name="Schilthuizen M."/>
            <person name="Schranz E."/>
            <person name="Heidstra R."/>
            <person name="Miyata K."/>
            <person name="Fedorova E."/>
            <person name="Kohlen W."/>
            <person name="Bisseling T."/>
            <person name="Smit S."/>
            <person name="Geurts R."/>
        </authorList>
    </citation>
    <scope>NUCLEOTIDE SEQUENCE [LARGE SCALE GENOMIC DNA]</scope>
    <source>
        <strain evidence="2">cv. WU1-14</strain>
    </source>
</reference>
<dbReference type="EMBL" id="JXTB01000270">
    <property type="protein sequence ID" value="PON48867.1"/>
    <property type="molecule type" value="Genomic_DNA"/>
</dbReference>
<dbReference type="OrthoDB" id="1182622at2759"/>
<evidence type="ECO:0000313" key="2">
    <source>
        <dbReference type="Proteomes" id="UP000237105"/>
    </source>
</evidence>
<organism evidence="1 2">
    <name type="scientific">Parasponia andersonii</name>
    <name type="common">Sponia andersonii</name>
    <dbReference type="NCBI Taxonomy" id="3476"/>
    <lineage>
        <taxon>Eukaryota</taxon>
        <taxon>Viridiplantae</taxon>
        <taxon>Streptophyta</taxon>
        <taxon>Embryophyta</taxon>
        <taxon>Tracheophyta</taxon>
        <taxon>Spermatophyta</taxon>
        <taxon>Magnoliopsida</taxon>
        <taxon>eudicotyledons</taxon>
        <taxon>Gunneridae</taxon>
        <taxon>Pentapetalae</taxon>
        <taxon>rosids</taxon>
        <taxon>fabids</taxon>
        <taxon>Rosales</taxon>
        <taxon>Cannabaceae</taxon>
        <taxon>Parasponia</taxon>
    </lineage>
</organism>
<dbReference type="Proteomes" id="UP000237105">
    <property type="component" value="Unassembled WGS sequence"/>
</dbReference>
<proteinExistence type="predicted"/>
<dbReference type="AlphaFoldDB" id="A0A2P5BJA1"/>
<sequence>MLTGKSSTACVVHANNNIEVTEESTVENRSGLVKWVREKVYQSSERETWLGQVMDPLMQSEYDSEKMGILLEVSLKCVYEEKDARTTMSQVVEILQVHY</sequence>
<comment type="caution">
    <text evidence="1">The sequence shown here is derived from an EMBL/GenBank/DDBJ whole genome shotgun (WGS) entry which is preliminary data.</text>
</comment>
<name>A0A2P5BJA1_PARAD</name>
<evidence type="ECO:0000313" key="1">
    <source>
        <dbReference type="EMBL" id="PON48867.1"/>
    </source>
</evidence>